<dbReference type="InterPro" id="IPR002893">
    <property type="entry name" value="Znf_MYND"/>
</dbReference>
<name>A0A2G8JJF1_STIJA</name>
<feature type="compositionally biased region" description="Polar residues" evidence="5">
    <location>
        <begin position="220"/>
        <end position="233"/>
    </location>
</feature>
<sequence>MDSFSIVMPSNYRGSLLGVTNVTLDLSTARATFNNLSINAVGVSYLIEITIATNPSSAYGLSENLESFDIVDPNAITYSGSILISFDVTGDAEDVQEEMWEDILEGQLVLNFNGHVLEADTFLLVEGEDYNGPTANVTGFPIWAIIVAVVVLLLMCIILVLVVYRLFFHRGSKVGSSVIELPMEGKSNKDLQEQPFLRSSTPTIFVDASDTQNLINQSSASLRDNISNGSRSPRLNKPRRSPELGVTSLPPGFTDGQYIFEKDDVEEMFVMVKNQDGTFQKLGMMSVNMVGTIADIRKELSVNALPPKVREKPFILLDEQLKDLSSEKEKALVASEVYAGECVLMRWVEDGSMKMICVCGLVGQFNCSLCRKQSYCSPLCQSKDWPRHSMQCTIYSDKF</sequence>
<evidence type="ECO:0000259" key="7">
    <source>
        <dbReference type="PROSITE" id="PS50865"/>
    </source>
</evidence>
<keyword evidence="9" id="KW-1185">Reference proteome</keyword>
<evidence type="ECO:0000256" key="4">
    <source>
        <dbReference type="PROSITE-ProRule" id="PRU00134"/>
    </source>
</evidence>
<feature type="domain" description="MYND-type" evidence="7">
    <location>
        <begin position="359"/>
        <end position="392"/>
    </location>
</feature>
<dbReference type="GO" id="GO:0008270">
    <property type="term" value="F:zinc ion binding"/>
    <property type="evidence" value="ECO:0007669"/>
    <property type="project" value="UniProtKB-KW"/>
</dbReference>
<evidence type="ECO:0000256" key="3">
    <source>
        <dbReference type="ARBA" id="ARBA00022833"/>
    </source>
</evidence>
<dbReference type="SUPFAM" id="SSF144232">
    <property type="entry name" value="HIT/MYND zinc finger-like"/>
    <property type="match status" value="1"/>
</dbReference>
<comment type="caution">
    <text evidence="8">The sequence shown here is derived from an EMBL/GenBank/DDBJ whole genome shotgun (WGS) entry which is preliminary data.</text>
</comment>
<keyword evidence="6" id="KW-0812">Transmembrane</keyword>
<organism evidence="8 9">
    <name type="scientific">Stichopus japonicus</name>
    <name type="common">Sea cucumber</name>
    <dbReference type="NCBI Taxonomy" id="307972"/>
    <lineage>
        <taxon>Eukaryota</taxon>
        <taxon>Metazoa</taxon>
        <taxon>Echinodermata</taxon>
        <taxon>Eleutherozoa</taxon>
        <taxon>Echinozoa</taxon>
        <taxon>Holothuroidea</taxon>
        <taxon>Aspidochirotacea</taxon>
        <taxon>Aspidochirotida</taxon>
        <taxon>Stichopodidae</taxon>
        <taxon>Apostichopus</taxon>
    </lineage>
</organism>
<dbReference type="PROSITE" id="PS50865">
    <property type="entry name" value="ZF_MYND_2"/>
    <property type="match status" value="1"/>
</dbReference>
<keyword evidence="3" id="KW-0862">Zinc</keyword>
<keyword evidence="1" id="KW-0479">Metal-binding</keyword>
<reference evidence="8 9" key="1">
    <citation type="journal article" date="2017" name="PLoS Biol.">
        <title>The sea cucumber genome provides insights into morphological evolution and visceral regeneration.</title>
        <authorList>
            <person name="Zhang X."/>
            <person name="Sun L."/>
            <person name="Yuan J."/>
            <person name="Sun Y."/>
            <person name="Gao Y."/>
            <person name="Zhang L."/>
            <person name="Li S."/>
            <person name="Dai H."/>
            <person name="Hamel J.F."/>
            <person name="Liu C."/>
            <person name="Yu Y."/>
            <person name="Liu S."/>
            <person name="Lin W."/>
            <person name="Guo K."/>
            <person name="Jin S."/>
            <person name="Xu P."/>
            <person name="Storey K.B."/>
            <person name="Huan P."/>
            <person name="Zhang T."/>
            <person name="Zhou Y."/>
            <person name="Zhang J."/>
            <person name="Lin C."/>
            <person name="Li X."/>
            <person name="Xing L."/>
            <person name="Huo D."/>
            <person name="Sun M."/>
            <person name="Wang L."/>
            <person name="Mercier A."/>
            <person name="Li F."/>
            <person name="Yang H."/>
            <person name="Xiang J."/>
        </authorList>
    </citation>
    <scope>NUCLEOTIDE SEQUENCE [LARGE SCALE GENOMIC DNA]</scope>
    <source>
        <strain evidence="8">Shaxun</strain>
        <tissue evidence="8">Muscle</tissue>
    </source>
</reference>
<evidence type="ECO:0000256" key="6">
    <source>
        <dbReference type="SAM" id="Phobius"/>
    </source>
</evidence>
<keyword evidence="6" id="KW-0472">Membrane</keyword>
<evidence type="ECO:0000313" key="9">
    <source>
        <dbReference type="Proteomes" id="UP000230750"/>
    </source>
</evidence>
<proteinExistence type="predicted"/>
<accession>A0A2G8JJF1</accession>
<dbReference type="Pfam" id="PF01753">
    <property type="entry name" value="zf-MYND"/>
    <property type="match status" value="1"/>
</dbReference>
<dbReference type="Proteomes" id="UP000230750">
    <property type="component" value="Unassembled WGS sequence"/>
</dbReference>
<dbReference type="EMBL" id="MRZV01001796">
    <property type="protein sequence ID" value="PIK35874.1"/>
    <property type="molecule type" value="Genomic_DNA"/>
</dbReference>
<keyword evidence="6" id="KW-1133">Transmembrane helix</keyword>
<dbReference type="AlphaFoldDB" id="A0A2G8JJF1"/>
<feature type="region of interest" description="Disordered" evidence="5">
    <location>
        <begin position="220"/>
        <end position="250"/>
    </location>
</feature>
<dbReference type="STRING" id="307972.A0A2G8JJF1"/>
<keyword evidence="2 4" id="KW-0863">Zinc-finger</keyword>
<evidence type="ECO:0000256" key="1">
    <source>
        <dbReference type="ARBA" id="ARBA00022723"/>
    </source>
</evidence>
<evidence type="ECO:0000313" key="8">
    <source>
        <dbReference type="EMBL" id="PIK35874.1"/>
    </source>
</evidence>
<dbReference type="Gene3D" id="6.10.140.2220">
    <property type="match status" value="1"/>
</dbReference>
<evidence type="ECO:0000256" key="2">
    <source>
        <dbReference type="ARBA" id="ARBA00022771"/>
    </source>
</evidence>
<evidence type="ECO:0000256" key="5">
    <source>
        <dbReference type="SAM" id="MobiDB-lite"/>
    </source>
</evidence>
<dbReference type="OrthoDB" id="437457at2759"/>
<gene>
    <name evidence="8" type="ORF">BSL78_27301</name>
</gene>
<protein>
    <recommendedName>
        <fullName evidence="7">MYND-type domain-containing protein</fullName>
    </recommendedName>
</protein>
<feature type="transmembrane region" description="Helical" evidence="6">
    <location>
        <begin position="140"/>
        <end position="164"/>
    </location>
</feature>